<evidence type="ECO:0000256" key="2">
    <source>
        <dbReference type="SAM" id="MobiDB-lite"/>
    </source>
</evidence>
<keyword evidence="5" id="KW-1185">Reference proteome</keyword>
<dbReference type="InterPro" id="IPR050438">
    <property type="entry name" value="LMW_PTPase"/>
</dbReference>
<name>A0ABV8GCK6_9ACTN</name>
<protein>
    <recommendedName>
        <fullName evidence="1">protein-tyrosine-phosphatase</fullName>
        <ecNumber evidence="1">3.1.3.48</ecNumber>
    </recommendedName>
</protein>
<dbReference type="EC" id="3.1.3.48" evidence="1"/>
<dbReference type="PANTHER" id="PTHR11717:SF7">
    <property type="entry name" value="LOW MOLECULAR WEIGHT PHOSPHOTYROSINE PROTEIN PHOSPHATASE"/>
    <property type="match status" value="1"/>
</dbReference>
<dbReference type="Proteomes" id="UP001595851">
    <property type="component" value="Unassembled WGS sequence"/>
</dbReference>
<dbReference type="RefSeq" id="WP_379530407.1">
    <property type="nucleotide sequence ID" value="NZ_JBHSBI010000012.1"/>
</dbReference>
<sequence length="105" mass="10877">MRPEFRILLVCTANICRSAMAEVIADAMLHSAALPVATGSAGVRAPAGHPMAPHAVTALDKLGLDGRAHRARMLDPELVRSAAERRDPPAGAGGVRPVRRPAGGV</sequence>
<evidence type="ECO:0000256" key="1">
    <source>
        <dbReference type="ARBA" id="ARBA00013064"/>
    </source>
</evidence>
<evidence type="ECO:0000313" key="5">
    <source>
        <dbReference type="Proteomes" id="UP001595851"/>
    </source>
</evidence>
<dbReference type="PANTHER" id="PTHR11717">
    <property type="entry name" value="LOW MOLECULAR WEIGHT PROTEIN TYROSINE PHOSPHATASE"/>
    <property type="match status" value="1"/>
</dbReference>
<dbReference type="SMART" id="SM00226">
    <property type="entry name" value="LMWPc"/>
    <property type="match status" value="1"/>
</dbReference>
<reference evidence="5" key="1">
    <citation type="journal article" date="2019" name="Int. J. Syst. Evol. Microbiol.">
        <title>The Global Catalogue of Microorganisms (GCM) 10K type strain sequencing project: providing services to taxonomists for standard genome sequencing and annotation.</title>
        <authorList>
            <consortium name="The Broad Institute Genomics Platform"/>
            <consortium name="The Broad Institute Genome Sequencing Center for Infectious Disease"/>
            <person name="Wu L."/>
            <person name="Ma J."/>
        </authorList>
    </citation>
    <scope>NUCLEOTIDE SEQUENCE [LARGE SCALE GENOMIC DNA]</scope>
    <source>
        <strain evidence="5">TBRC 1276</strain>
    </source>
</reference>
<organism evidence="4 5">
    <name type="scientific">Nonomuraea purpurea</name>
    <dbReference type="NCBI Taxonomy" id="1849276"/>
    <lineage>
        <taxon>Bacteria</taxon>
        <taxon>Bacillati</taxon>
        <taxon>Actinomycetota</taxon>
        <taxon>Actinomycetes</taxon>
        <taxon>Streptosporangiales</taxon>
        <taxon>Streptosporangiaceae</taxon>
        <taxon>Nonomuraea</taxon>
    </lineage>
</organism>
<proteinExistence type="predicted"/>
<accession>A0ABV8GCK6</accession>
<dbReference type="SUPFAM" id="SSF52788">
    <property type="entry name" value="Phosphotyrosine protein phosphatases I"/>
    <property type="match status" value="1"/>
</dbReference>
<feature type="domain" description="Phosphotyrosine protein phosphatase I" evidence="3">
    <location>
        <begin position="5"/>
        <end position="100"/>
    </location>
</feature>
<dbReference type="EMBL" id="JBHSBI010000012">
    <property type="protein sequence ID" value="MFC4010402.1"/>
    <property type="molecule type" value="Genomic_DNA"/>
</dbReference>
<dbReference type="InterPro" id="IPR023485">
    <property type="entry name" value="Ptyr_pPase"/>
</dbReference>
<feature type="compositionally biased region" description="Basic and acidic residues" evidence="2">
    <location>
        <begin position="75"/>
        <end position="88"/>
    </location>
</feature>
<gene>
    <name evidence="4" type="ORF">ACFOY2_24465</name>
</gene>
<dbReference type="InterPro" id="IPR036196">
    <property type="entry name" value="Ptyr_pPase_sf"/>
</dbReference>
<evidence type="ECO:0000313" key="4">
    <source>
        <dbReference type="EMBL" id="MFC4010402.1"/>
    </source>
</evidence>
<evidence type="ECO:0000259" key="3">
    <source>
        <dbReference type="SMART" id="SM00226"/>
    </source>
</evidence>
<dbReference type="Pfam" id="PF01451">
    <property type="entry name" value="LMWPc"/>
    <property type="match status" value="1"/>
</dbReference>
<dbReference type="Gene3D" id="3.40.50.2300">
    <property type="match status" value="1"/>
</dbReference>
<feature type="region of interest" description="Disordered" evidence="2">
    <location>
        <begin position="75"/>
        <end position="105"/>
    </location>
</feature>
<comment type="caution">
    <text evidence="4">The sequence shown here is derived from an EMBL/GenBank/DDBJ whole genome shotgun (WGS) entry which is preliminary data.</text>
</comment>